<dbReference type="GO" id="GO:0031624">
    <property type="term" value="F:ubiquitin conjugating enzyme binding"/>
    <property type="evidence" value="ECO:0007669"/>
    <property type="project" value="TreeGrafter"/>
</dbReference>
<reference evidence="14 15" key="1">
    <citation type="submission" date="2023-03" db="EMBL/GenBank/DDBJ databases">
        <title>Genome insight into feeding habits of ladybird beetles.</title>
        <authorList>
            <person name="Li H.-S."/>
            <person name="Huang Y.-H."/>
            <person name="Pang H."/>
        </authorList>
    </citation>
    <scope>NUCLEOTIDE SEQUENCE [LARGE SCALE GENOMIC DNA]</scope>
    <source>
        <strain evidence="14">SYSU_2023b</strain>
        <tissue evidence="14">Whole body</tissue>
    </source>
</reference>
<feature type="domain" description="RING-type" evidence="12">
    <location>
        <begin position="10"/>
        <end position="45"/>
    </location>
</feature>
<dbReference type="GO" id="GO:0005737">
    <property type="term" value="C:cytoplasm"/>
    <property type="evidence" value="ECO:0007669"/>
    <property type="project" value="InterPro"/>
</dbReference>
<feature type="compositionally biased region" description="Polar residues" evidence="11">
    <location>
        <begin position="279"/>
        <end position="299"/>
    </location>
</feature>
<keyword evidence="8 10" id="KW-0862">Zinc</keyword>
<dbReference type="InterPro" id="IPR001841">
    <property type="entry name" value="Znf_RING"/>
</dbReference>
<comment type="caution">
    <text evidence="14">The sequence shown here is derived from an EMBL/GenBank/DDBJ whole genome shotgun (WGS) entry which is preliminary data.</text>
</comment>
<evidence type="ECO:0000256" key="3">
    <source>
        <dbReference type="ARBA" id="ARBA00009119"/>
    </source>
</evidence>
<dbReference type="GO" id="GO:0043161">
    <property type="term" value="P:proteasome-mediated ubiquitin-dependent protein catabolic process"/>
    <property type="evidence" value="ECO:0007669"/>
    <property type="project" value="TreeGrafter"/>
</dbReference>
<dbReference type="InterPro" id="IPR013010">
    <property type="entry name" value="Znf_SIAH"/>
</dbReference>
<evidence type="ECO:0000313" key="15">
    <source>
        <dbReference type="Proteomes" id="UP001431783"/>
    </source>
</evidence>
<accession>A0AAW1TPX6</accession>
<evidence type="ECO:0000256" key="7">
    <source>
        <dbReference type="ARBA" id="ARBA00022786"/>
    </source>
</evidence>
<evidence type="ECO:0000256" key="6">
    <source>
        <dbReference type="ARBA" id="ARBA00022771"/>
    </source>
</evidence>
<dbReference type="InterPro" id="IPR049548">
    <property type="entry name" value="Sina-like_RING"/>
</dbReference>
<dbReference type="PANTHER" id="PTHR45877">
    <property type="entry name" value="E3 UBIQUITIN-PROTEIN LIGASE SIAH2"/>
    <property type="match status" value="1"/>
</dbReference>
<dbReference type="EMBL" id="JARQZJ010000022">
    <property type="protein sequence ID" value="KAK9873582.1"/>
    <property type="molecule type" value="Genomic_DNA"/>
</dbReference>
<evidence type="ECO:0000256" key="1">
    <source>
        <dbReference type="ARBA" id="ARBA00000900"/>
    </source>
</evidence>
<dbReference type="InterPro" id="IPR004162">
    <property type="entry name" value="SINA-like_animal"/>
</dbReference>
<dbReference type="PROSITE" id="PS50089">
    <property type="entry name" value="ZF_RING_2"/>
    <property type="match status" value="1"/>
</dbReference>
<sequence>MDNLLIELECPICTDYLTVPIRQCSTGHSICEKCIKKLERCALCQADFTESRNLTLEGLALKMTYPCVNKNAGCTDLLAYADRDKHELRCQFKGFQTVCAMKGCSFIGNEASMKAHWAAKKTSKIYSSFNSSFTKLKNDSFYVNLAECFGELFWFKCKTFNNTLYFATQLIGKPGGANKYYFDIEIVHTDTPRRRVILGNNCKSIELSDNELFTDENCCMIGFGNVSSFIVNDGLKYLLKFYKEGGPANIKGGKNDKKQAGHENKSQNESSRKPKQSENSKPQSNKCKPSNDAGNSNKGKSQRTDNKQKGKQS</sequence>
<evidence type="ECO:0000256" key="5">
    <source>
        <dbReference type="ARBA" id="ARBA00022723"/>
    </source>
</evidence>
<comment type="pathway">
    <text evidence="2 10">Protein modification; protein ubiquitination.</text>
</comment>
<feature type="region of interest" description="Disordered" evidence="11">
    <location>
        <begin position="249"/>
        <end position="313"/>
    </location>
</feature>
<keyword evidence="5 10" id="KW-0479">Metal-binding</keyword>
<comment type="domain">
    <text evidence="10">The RING-type zinc finger domain is essential for ubiquitin ligase activity.</text>
</comment>
<dbReference type="SUPFAM" id="SSF57850">
    <property type="entry name" value="RING/U-box"/>
    <property type="match status" value="1"/>
</dbReference>
<comment type="catalytic activity">
    <reaction evidence="1 10">
        <text>S-ubiquitinyl-[E2 ubiquitin-conjugating enzyme]-L-cysteine + [acceptor protein]-L-lysine = [E2 ubiquitin-conjugating enzyme]-L-cysteine + N(6)-ubiquitinyl-[acceptor protein]-L-lysine.</text>
        <dbReference type="EC" id="2.3.2.27"/>
    </reaction>
</comment>
<dbReference type="EC" id="2.3.2.27" evidence="10"/>
<organism evidence="14 15">
    <name type="scientific">Henosepilachna vigintioctopunctata</name>
    <dbReference type="NCBI Taxonomy" id="420089"/>
    <lineage>
        <taxon>Eukaryota</taxon>
        <taxon>Metazoa</taxon>
        <taxon>Ecdysozoa</taxon>
        <taxon>Arthropoda</taxon>
        <taxon>Hexapoda</taxon>
        <taxon>Insecta</taxon>
        <taxon>Pterygota</taxon>
        <taxon>Neoptera</taxon>
        <taxon>Endopterygota</taxon>
        <taxon>Coleoptera</taxon>
        <taxon>Polyphaga</taxon>
        <taxon>Cucujiformia</taxon>
        <taxon>Coccinelloidea</taxon>
        <taxon>Coccinellidae</taxon>
        <taxon>Epilachninae</taxon>
        <taxon>Epilachnini</taxon>
        <taxon>Henosepilachna</taxon>
    </lineage>
</organism>
<comment type="domain">
    <text evidence="10">The SBD domain (substrate-binding domain) mediates the interaction with substrate proteins. It is related to the TRAF family.</text>
</comment>
<dbReference type="Pfam" id="PF21361">
    <property type="entry name" value="Sina_ZnF"/>
    <property type="match status" value="1"/>
</dbReference>
<dbReference type="InterPro" id="IPR008974">
    <property type="entry name" value="TRAF-like"/>
</dbReference>
<dbReference type="AlphaFoldDB" id="A0AAW1TPX6"/>
<dbReference type="Gene3D" id="2.60.210.10">
    <property type="entry name" value="Apoptosis, Tumor Necrosis Factor Receptor Associated Protein 2, Chain A"/>
    <property type="match status" value="1"/>
</dbReference>
<dbReference type="InterPro" id="IPR013083">
    <property type="entry name" value="Znf_RING/FYVE/PHD"/>
</dbReference>
<evidence type="ECO:0000259" key="13">
    <source>
        <dbReference type="PROSITE" id="PS51081"/>
    </source>
</evidence>
<dbReference type="Pfam" id="PF03145">
    <property type="entry name" value="Sina_TRAF"/>
    <property type="match status" value="1"/>
</dbReference>
<evidence type="ECO:0000313" key="14">
    <source>
        <dbReference type="EMBL" id="KAK9873582.1"/>
    </source>
</evidence>
<name>A0AAW1TPX6_9CUCU</name>
<dbReference type="SUPFAM" id="SSF49599">
    <property type="entry name" value="TRAF domain-like"/>
    <property type="match status" value="1"/>
</dbReference>
<comment type="similarity">
    <text evidence="3 10">Belongs to the SINA (Seven in absentia) family.</text>
</comment>
<dbReference type="GO" id="GO:0061630">
    <property type="term" value="F:ubiquitin protein ligase activity"/>
    <property type="evidence" value="ECO:0007669"/>
    <property type="project" value="UniProtKB-EC"/>
</dbReference>
<protein>
    <recommendedName>
        <fullName evidence="10">E3 ubiquitin-protein ligase</fullName>
        <ecNumber evidence="10">2.3.2.27</ecNumber>
    </recommendedName>
</protein>
<dbReference type="InterPro" id="IPR018121">
    <property type="entry name" value="7-in-absentia-prot_TRAF-dom"/>
</dbReference>
<dbReference type="GO" id="GO:0008270">
    <property type="term" value="F:zinc ion binding"/>
    <property type="evidence" value="ECO:0007669"/>
    <property type="project" value="UniProtKB-KW"/>
</dbReference>
<gene>
    <name evidence="14" type="ORF">WA026_023138</name>
</gene>
<proteinExistence type="inferred from homology"/>
<feature type="compositionally biased region" description="Basic and acidic residues" evidence="11">
    <location>
        <begin position="302"/>
        <end position="313"/>
    </location>
</feature>
<evidence type="ECO:0000256" key="9">
    <source>
        <dbReference type="PROSITE-ProRule" id="PRU00455"/>
    </source>
</evidence>
<dbReference type="Proteomes" id="UP001431783">
    <property type="component" value="Unassembled WGS sequence"/>
</dbReference>
<dbReference type="Gene3D" id="3.30.40.10">
    <property type="entry name" value="Zinc/RING finger domain, C3HC4 (zinc finger)"/>
    <property type="match status" value="2"/>
</dbReference>
<dbReference type="PANTHER" id="PTHR45877:SF2">
    <property type="entry name" value="E3 UBIQUITIN-PROTEIN LIGASE SINA-RELATED"/>
    <property type="match status" value="1"/>
</dbReference>
<feature type="compositionally biased region" description="Basic and acidic residues" evidence="11">
    <location>
        <begin position="253"/>
        <end position="278"/>
    </location>
</feature>
<feature type="domain" description="SIAH-type" evidence="13">
    <location>
        <begin position="62"/>
        <end position="122"/>
    </location>
</feature>
<dbReference type="PROSITE" id="PS51081">
    <property type="entry name" value="ZF_SIAH"/>
    <property type="match status" value="1"/>
</dbReference>
<evidence type="ECO:0000259" key="12">
    <source>
        <dbReference type="PROSITE" id="PS50089"/>
    </source>
</evidence>
<evidence type="ECO:0000256" key="11">
    <source>
        <dbReference type="SAM" id="MobiDB-lite"/>
    </source>
</evidence>
<keyword evidence="4" id="KW-0808">Transferase</keyword>
<evidence type="ECO:0000256" key="2">
    <source>
        <dbReference type="ARBA" id="ARBA00004906"/>
    </source>
</evidence>
<dbReference type="Pfam" id="PF21362">
    <property type="entry name" value="Sina_RING"/>
    <property type="match status" value="1"/>
</dbReference>
<evidence type="ECO:0000256" key="10">
    <source>
        <dbReference type="RuleBase" id="RU201113"/>
    </source>
</evidence>
<comment type="function">
    <text evidence="10">E3 ubiquitin-protein ligase that mediates ubiquitination and subsequent proteasomal degradation of target proteins. E3 ubiquitin ligases accept ubiquitin from an E2 ubiquitin-conjugating enzyme in the form of a thioester and then directly transfers the ubiquitin to targeted substrates.</text>
</comment>
<keyword evidence="6 9" id="KW-0863">Zinc-finger</keyword>
<evidence type="ECO:0000256" key="4">
    <source>
        <dbReference type="ARBA" id="ARBA00022679"/>
    </source>
</evidence>
<keyword evidence="7 10" id="KW-0833">Ubl conjugation pathway</keyword>
<evidence type="ECO:0000256" key="8">
    <source>
        <dbReference type="ARBA" id="ARBA00022833"/>
    </source>
</evidence>
<keyword evidence="15" id="KW-1185">Reference proteome</keyword>